<evidence type="ECO:0008006" key="4">
    <source>
        <dbReference type="Google" id="ProtNLM"/>
    </source>
</evidence>
<dbReference type="EMBL" id="MFZG01000015">
    <property type="protein sequence ID" value="OGK16942.1"/>
    <property type="molecule type" value="Genomic_DNA"/>
</dbReference>
<sequence length="757" mass="87435">MNQITEVLQEKPSVLLVAKKHNHILNLLKRQLKKYNADVFLSPELPAKLDRFQYCFIFNPELLPKKKLFTQDTKLICLFINKPRLADQFEQNLQKLPLKVVSLTGNSFNDTHIDRLIWFALSRSNEIHLKLNTFKSVVRLKTPWFKINLRIPKRRQIILAGLYTFLLLHLAFVPPLLISSFFTYQSALALKQEQDKTVSKYLKISQVFFGIAKKIYTIPRSTFLLFSFTFPDYFFEFNQRTLTTIQTVQKLQTNTKAVLQLVLKKNKSREERQSLILRLDTIKDDIDLIEDSLNFLIQQAPASSRLFFLTSSSTKLQNLKDELYLYLDLLTRFKKIVPRLDSILAKDSEKTYLLLFANNMELRPGGGFIGSFGVVKVKDLTIDEIRIYDVYDADGQLIAHVEPPSPIREYLSQPNWFLRDSAFSADFLENYAQAKYFLEKEMGFTNFSGSILITTTAIQSILAAFGEIYLPDFREKITKQNFYLKTQYQVEKDFFPGSIQKKNFLSSLTSALLLELENASVKLLFKELKKSLDSKQIAIYIDDSEIQPIFDRFYWSGRILQSSCVTGVDYCIDDHIFPLDANLGLNKVNFFVSRTVSLKINIDDQGKFINSFLVKFNNDSTDSFPGGIYRNYFQLLLPRSSLVKSVSVNNQPQENFSQTVDRFKKIGILLEIQPKSITELKVDYELAPVLKKGKNIYQLITQKQIGASDSDLTLELSFPKKTHLVNQNFPALAKNNRILYNTSLSADKIFLLELVKE</sequence>
<comment type="caution">
    <text evidence="2">The sequence shown here is derived from an EMBL/GenBank/DDBJ whole genome shotgun (WGS) entry which is preliminary data.</text>
</comment>
<keyword evidence="1" id="KW-1133">Transmembrane helix</keyword>
<proteinExistence type="predicted"/>
<evidence type="ECO:0000313" key="3">
    <source>
        <dbReference type="Proteomes" id="UP000177208"/>
    </source>
</evidence>
<dbReference type="InterPro" id="IPR025101">
    <property type="entry name" value="DUF4012"/>
</dbReference>
<name>A0A1F7GEL7_9BACT</name>
<dbReference type="AlphaFoldDB" id="A0A1F7GEL7"/>
<keyword evidence="1" id="KW-0812">Transmembrane</keyword>
<dbReference type="Proteomes" id="UP000177208">
    <property type="component" value="Unassembled WGS sequence"/>
</dbReference>
<organism evidence="2 3">
    <name type="scientific">Candidatus Roizmanbacteria bacterium RIFCSPHIGHO2_01_FULL_39_12c</name>
    <dbReference type="NCBI Taxonomy" id="1802031"/>
    <lineage>
        <taxon>Bacteria</taxon>
        <taxon>Candidatus Roizmaniibacteriota</taxon>
    </lineage>
</organism>
<protein>
    <recommendedName>
        <fullName evidence="4">DUF4012 domain-containing protein</fullName>
    </recommendedName>
</protein>
<evidence type="ECO:0000313" key="2">
    <source>
        <dbReference type="EMBL" id="OGK16942.1"/>
    </source>
</evidence>
<keyword evidence="1" id="KW-0472">Membrane</keyword>
<feature type="transmembrane region" description="Helical" evidence="1">
    <location>
        <begin position="157"/>
        <end position="182"/>
    </location>
</feature>
<accession>A0A1F7GEL7</accession>
<dbReference type="Pfam" id="PF13196">
    <property type="entry name" value="DUF4012"/>
    <property type="match status" value="1"/>
</dbReference>
<reference evidence="2 3" key="1">
    <citation type="journal article" date="2016" name="Nat. Commun.">
        <title>Thousands of microbial genomes shed light on interconnected biogeochemical processes in an aquifer system.</title>
        <authorList>
            <person name="Anantharaman K."/>
            <person name="Brown C.T."/>
            <person name="Hug L.A."/>
            <person name="Sharon I."/>
            <person name="Castelle C.J."/>
            <person name="Probst A.J."/>
            <person name="Thomas B.C."/>
            <person name="Singh A."/>
            <person name="Wilkins M.J."/>
            <person name="Karaoz U."/>
            <person name="Brodie E.L."/>
            <person name="Williams K.H."/>
            <person name="Hubbard S.S."/>
            <person name="Banfield J.F."/>
        </authorList>
    </citation>
    <scope>NUCLEOTIDE SEQUENCE [LARGE SCALE GENOMIC DNA]</scope>
</reference>
<gene>
    <name evidence="2" type="ORF">A2774_00395</name>
</gene>
<evidence type="ECO:0000256" key="1">
    <source>
        <dbReference type="SAM" id="Phobius"/>
    </source>
</evidence>